<keyword evidence="4" id="KW-0472">Membrane</keyword>
<name>A0A975D8T1_9GAMM</name>
<keyword evidence="5" id="KW-0464">Manganese</keyword>
<dbReference type="InterPro" id="IPR043461">
    <property type="entry name" value="LpxH-like"/>
</dbReference>
<evidence type="ECO:0000256" key="2">
    <source>
        <dbReference type="ARBA" id="ARBA00022519"/>
    </source>
</evidence>
<dbReference type="Pfam" id="PF00149">
    <property type="entry name" value="Metallophos"/>
    <property type="match status" value="1"/>
</dbReference>
<dbReference type="CDD" id="cd07398">
    <property type="entry name" value="MPP_YbbF-LpxH"/>
    <property type="match status" value="1"/>
</dbReference>
<dbReference type="GO" id="GO:0009245">
    <property type="term" value="P:lipid A biosynthetic process"/>
    <property type="evidence" value="ECO:0007669"/>
    <property type="project" value="TreeGrafter"/>
</dbReference>
<accession>A0A975D8T1</accession>
<dbReference type="KEGG" id="psym:J1N51_07365"/>
<dbReference type="AlphaFoldDB" id="A0A975D8T1"/>
<dbReference type="GO" id="GO:0046872">
    <property type="term" value="F:metal ion binding"/>
    <property type="evidence" value="ECO:0007669"/>
    <property type="project" value="UniProtKB-KW"/>
</dbReference>
<evidence type="ECO:0000259" key="6">
    <source>
        <dbReference type="Pfam" id="PF00149"/>
    </source>
</evidence>
<keyword evidence="3" id="KW-0479">Metal-binding</keyword>
<keyword evidence="2" id="KW-0997">Cell inner membrane</keyword>
<protein>
    <submittedName>
        <fullName evidence="7">UDP-2,3-diacylglucosamine diphosphatase</fullName>
    </submittedName>
</protein>
<dbReference type="InterPro" id="IPR029052">
    <property type="entry name" value="Metallo-depent_PP-like"/>
</dbReference>
<dbReference type="GO" id="GO:0016020">
    <property type="term" value="C:membrane"/>
    <property type="evidence" value="ECO:0007669"/>
    <property type="project" value="GOC"/>
</dbReference>
<dbReference type="PANTHER" id="PTHR34990">
    <property type="entry name" value="UDP-2,3-DIACYLGLUCOSAMINE HYDROLASE-RELATED"/>
    <property type="match status" value="1"/>
</dbReference>
<reference evidence="7" key="1">
    <citation type="submission" date="2021-03" db="EMBL/GenBank/DDBJ databases">
        <title>Description of Psychrosphaera ytuae sp. nov. isolated from deep sea sediment of South China Sea.</title>
        <authorList>
            <person name="Zhang J."/>
            <person name="Xu X.-D."/>
        </authorList>
    </citation>
    <scope>NUCLEOTIDE SEQUENCE</scope>
    <source>
        <strain evidence="7">MTZ26</strain>
    </source>
</reference>
<proteinExistence type="predicted"/>
<dbReference type="PANTHER" id="PTHR34990:SF2">
    <property type="entry name" value="BLL8164 PROTEIN"/>
    <property type="match status" value="1"/>
</dbReference>
<dbReference type="SUPFAM" id="SSF56300">
    <property type="entry name" value="Metallo-dependent phosphatases"/>
    <property type="match status" value="1"/>
</dbReference>
<organism evidence="7 8">
    <name type="scientific">Psychrosphaera ytuae</name>
    <dbReference type="NCBI Taxonomy" id="2820710"/>
    <lineage>
        <taxon>Bacteria</taxon>
        <taxon>Pseudomonadati</taxon>
        <taxon>Pseudomonadota</taxon>
        <taxon>Gammaproteobacteria</taxon>
        <taxon>Alteromonadales</taxon>
        <taxon>Pseudoalteromonadaceae</taxon>
        <taxon>Psychrosphaera</taxon>
    </lineage>
</organism>
<evidence type="ECO:0000256" key="4">
    <source>
        <dbReference type="ARBA" id="ARBA00023136"/>
    </source>
</evidence>
<evidence type="ECO:0000256" key="1">
    <source>
        <dbReference type="ARBA" id="ARBA00022475"/>
    </source>
</evidence>
<gene>
    <name evidence="7" type="ORF">J1N51_07365</name>
</gene>
<dbReference type="GO" id="GO:0008758">
    <property type="term" value="F:UDP-2,3-diacylglucosamine hydrolase activity"/>
    <property type="evidence" value="ECO:0007669"/>
    <property type="project" value="TreeGrafter"/>
</dbReference>
<sequence length="271" mass="31241">MVPKNHYKSIWLSDIHLGCKDCKADFLLDFLEQVETENLFLVGDIIDFWALQRRVYWPASHNKVLNTLLRLAQSGTRVVYVPGNHDDVMRPYAELLFGGIEIHQEYIHETVTGKKMLLLHGDKFDAQVCFGRLHAKLGDVMYDFLLFLNRTCHSLRKRLGLPYWSLASYIKTRVKKANEAIDRYRHAAVSEARRQRTDGVVCGHIHHPSLSIDDGVLYCNDGDWVENCTLLVETQRGDIQLLRWSDETRSTTLISQVNWGQESAFLDEHAA</sequence>
<dbReference type="InterPro" id="IPR004843">
    <property type="entry name" value="Calcineurin-like_PHP"/>
</dbReference>
<keyword evidence="1" id="KW-1003">Cell membrane</keyword>
<evidence type="ECO:0000313" key="8">
    <source>
        <dbReference type="Proteomes" id="UP000682739"/>
    </source>
</evidence>
<keyword evidence="8" id="KW-1185">Reference proteome</keyword>
<evidence type="ECO:0000256" key="5">
    <source>
        <dbReference type="ARBA" id="ARBA00023211"/>
    </source>
</evidence>
<dbReference type="Proteomes" id="UP000682739">
    <property type="component" value="Chromosome"/>
</dbReference>
<dbReference type="RefSeq" id="WP_208829911.1">
    <property type="nucleotide sequence ID" value="NZ_CP072110.1"/>
</dbReference>
<dbReference type="Gene3D" id="3.60.21.10">
    <property type="match status" value="1"/>
</dbReference>
<dbReference type="EMBL" id="CP072110">
    <property type="protein sequence ID" value="QTH62602.1"/>
    <property type="molecule type" value="Genomic_DNA"/>
</dbReference>
<evidence type="ECO:0000313" key="7">
    <source>
        <dbReference type="EMBL" id="QTH62602.1"/>
    </source>
</evidence>
<evidence type="ECO:0000256" key="3">
    <source>
        <dbReference type="ARBA" id="ARBA00022723"/>
    </source>
</evidence>
<feature type="domain" description="Calcineurin-like phosphoesterase" evidence="6">
    <location>
        <begin position="11"/>
        <end position="208"/>
    </location>
</feature>